<dbReference type="GO" id="GO:0016787">
    <property type="term" value="F:hydrolase activity"/>
    <property type="evidence" value="ECO:0007669"/>
    <property type="project" value="UniProtKB-KW"/>
</dbReference>
<evidence type="ECO:0000256" key="4">
    <source>
        <dbReference type="ARBA" id="ARBA00022813"/>
    </source>
</evidence>
<dbReference type="GO" id="GO:0003677">
    <property type="term" value="F:DNA binding"/>
    <property type="evidence" value="ECO:0007669"/>
    <property type="project" value="InterPro"/>
</dbReference>
<dbReference type="CDD" id="cd06529">
    <property type="entry name" value="S24_LexA-like"/>
    <property type="match status" value="1"/>
</dbReference>
<dbReference type="InterPro" id="IPR015927">
    <property type="entry name" value="Peptidase_S24_S26A/B/C"/>
</dbReference>
<dbReference type="InterPro" id="IPR039418">
    <property type="entry name" value="LexA-like"/>
</dbReference>
<keyword evidence="4 7" id="KW-0068">Autocatalytic cleavage</keyword>
<dbReference type="InterPro" id="IPR006197">
    <property type="entry name" value="Peptidase_S24_LexA"/>
</dbReference>
<proteinExistence type="inferred from homology"/>
<dbReference type="InterPro" id="IPR036286">
    <property type="entry name" value="LexA/Signal_pep-like_sf"/>
</dbReference>
<dbReference type="Proteomes" id="UP000186309">
    <property type="component" value="Plasmid PALBO2"/>
</dbReference>
<dbReference type="GO" id="GO:0006355">
    <property type="term" value="P:regulation of DNA-templated transcription"/>
    <property type="evidence" value="ECO:0007669"/>
    <property type="project" value="InterPro"/>
</dbReference>
<dbReference type="PRINTS" id="PR00726">
    <property type="entry name" value="LEXASERPTASE"/>
</dbReference>
<dbReference type="SUPFAM" id="SSF51306">
    <property type="entry name" value="LexA/Signal peptidase"/>
    <property type="match status" value="1"/>
</dbReference>
<evidence type="ECO:0000259" key="8">
    <source>
        <dbReference type="Pfam" id="PF00717"/>
    </source>
</evidence>
<name>A0A1U7CZH0_9BACT</name>
<dbReference type="EMBL" id="CP019084">
    <property type="protein sequence ID" value="APW64311.1"/>
    <property type="molecule type" value="Genomic_DNA"/>
</dbReference>
<dbReference type="OrthoDB" id="2475196at2"/>
<gene>
    <name evidence="9" type="ORF">BSF38_20029</name>
</gene>
<dbReference type="Pfam" id="PF00717">
    <property type="entry name" value="Peptidase_S24"/>
    <property type="match status" value="1"/>
</dbReference>
<dbReference type="PANTHER" id="PTHR33516">
    <property type="entry name" value="LEXA REPRESSOR"/>
    <property type="match status" value="1"/>
</dbReference>
<evidence type="ECO:0000313" key="9">
    <source>
        <dbReference type="EMBL" id="APW64311.1"/>
    </source>
</evidence>
<dbReference type="Gene3D" id="2.10.109.10">
    <property type="entry name" value="Umud Fragment, subunit A"/>
    <property type="match status" value="1"/>
</dbReference>
<evidence type="ECO:0000256" key="6">
    <source>
        <dbReference type="ARBA" id="ARBA00023236"/>
    </source>
</evidence>
<keyword evidence="5" id="KW-0234">DNA repair</keyword>
<keyword evidence="9" id="KW-0614">Plasmid</keyword>
<keyword evidence="3 7" id="KW-0378">Hydrolase</keyword>
<dbReference type="KEGG" id="pbor:BSF38_20029"/>
<evidence type="ECO:0000256" key="2">
    <source>
        <dbReference type="ARBA" id="ARBA00022763"/>
    </source>
</evidence>
<evidence type="ECO:0000256" key="3">
    <source>
        <dbReference type="ARBA" id="ARBA00022801"/>
    </source>
</evidence>
<dbReference type="NCBIfam" id="NF007621">
    <property type="entry name" value="PRK10276.1"/>
    <property type="match status" value="1"/>
</dbReference>
<comment type="similarity">
    <text evidence="1 7">Belongs to the peptidase S24 family.</text>
</comment>
<dbReference type="GO" id="GO:0006281">
    <property type="term" value="P:DNA repair"/>
    <property type="evidence" value="ECO:0007669"/>
    <property type="project" value="UniProtKB-KW"/>
</dbReference>
<evidence type="ECO:0000256" key="5">
    <source>
        <dbReference type="ARBA" id="ARBA00023204"/>
    </source>
</evidence>
<protein>
    <submittedName>
        <fullName evidence="9">DNA polymerase V subunit UmuD</fullName>
    </submittedName>
</protein>
<dbReference type="RefSeq" id="WP_076351856.1">
    <property type="nucleotide sequence ID" value="NZ_CP019084.1"/>
</dbReference>
<dbReference type="InterPro" id="IPR050077">
    <property type="entry name" value="LexA_repressor"/>
</dbReference>
<keyword evidence="2" id="KW-0227">DNA damage</keyword>
<feature type="domain" description="Peptidase S24/S26A/S26B/S26C" evidence="8">
    <location>
        <begin position="22"/>
        <end position="137"/>
    </location>
</feature>
<organism evidence="9 10">
    <name type="scientific">Paludisphaera borealis</name>
    <dbReference type="NCBI Taxonomy" id="1387353"/>
    <lineage>
        <taxon>Bacteria</taxon>
        <taxon>Pseudomonadati</taxon>
        <taxon>Planctomycetota</taxon>
        <taxon>Planctomycetia</taxon>
        <taxon>Isosphaerales</taxon>
        <taxon>Isosphaeraceae</taxon>
        <taxon>Paludisphaera</taxon>
    </lineage>
</organism>
<evidence type="ECO:0000256" key="1">
    <source>
        <dbReference type="ARBA" id="ARBA00007484"/>
    </source>
</evidence>
<dbReference type="GO" id="GO:0009432">
    <property type="term" value="P:SOS response"/>
    <property type="evidence" value="ECO:0007669"/>
    <property type="project" value="UniProtKB-KW"/>
</dbReference>
<accession>A0A1U7CZH0</accession>
<dbReference type="AlphaFoldDB" id="A0A1U7CZH0"/>
<evidence type="ECO:0000313" key="10">
    <source>
        <dbReference type="Proteomes" id="UP000186309"/>
    </source>
</evidence>
<keyword evidence="10" id="KW-1185">Reference proteome</keyword>
<reference evidence="9 10" key="1">
    <citation type="submission" date="2016-12" db="EMBL/GenBank/DDBJ databases">
        <title>Comparative genomics of four Isosphaeraceae planctomycetes: a common pool of plasmids and glycoside hydrolase genes.</title>
        <authorList>
            <person name="Ivanova A."/>
        </authorList>
    </citation>
    <scope>NUCLEOTIDE SEQUENCE [LARGE SCALE GENOMIC DNA]</scope>
    <source>
        <strain evidence="9 10">PX4</strain>
        <plasmid evidence="10">palbo2</plasmid>
    </source>
</reference>
<keyword evidence="6" id="KW-0742">SOS response</keyword>
<geneLocation type="plasmid" evidence="10">
    <name>palbo2</name>
</geneLocation>
<sequence>MQPAVTLTLITPSFDTQLSRPLLAFRMPAGFPSPADDYLEARIDLNKALIDHPAATFFFRVSGDSMTGAGIYDGDLLIVDRAAEWVSGSIVVACVNAEYTVKRIRKVGSRVWLVPENVQFPTIEVTEESDCEIFGRVTGSVRQF</sequence>
<dbReference type="PANTHER" id="PTHR33516:SF2">
    <property type="entry name" value="LEXA REPRESSOR-RELATED"/>
    <property type="match status" value="1"/>
</dbReference>
<evidence type="ECO:0000256" key="7">
    <source>
        <dbReference type="RuleBase" id="RU003991"/>
    </source>
</evidence>